<evidence type="ECO:0000313" key="1">
    <source>
        <dbReference type="EMBL" id="KFM74064.1"/>
    </source>
</evidence>
<reference evidence="1 2" key="1">
    <citation type="submission" date="2013-11" db="EMBL/GenBank/DDBJ databases">
        <title>Genome sequencing of Stegodyphus mimosarum.</title>
        <authorList>
            <person name="Bechsgaard J."/>
        </authorList>
    </citation>
    <scope>NUCLEOTIDE SEQUENCE [LARGE SCALE GENOMIC DNA]</scope>
</reference>
<dbReference type="EMBL" id="KK118861">
    <property type="protein sequence ID" value="KFM74064.1"/>
    <property type="molecule type" value="Genomic_DNA"/>
</dbReference>
<name>A0A087U9M5_STEMI</name>
<organism evidence="1 2">
    <name type="scientific">Stegodyphus mimosarum</name>
    <name type="common">African social velvet spider</name>
    <dbReference type="NCBI Taxonomy" id="407821"/>
    <lineage>
        <taxon>Eukaryota</taxon>
        <taxon>Metazoa</taxon>
        <taxon>Ecdysozoa</taxon>
        <taxon>Arthropoda</taxon>
        <taxon>Chelicerata</taxon>
        <taxon>Arachnida</taxon>
        <taxon>Araneae</taxon>
        <taxon>Araneomorphae</taxon>
        <taxon>Entelegynae</taxon>
        <taxon>Eresoidea</taxon>
        <taxon>Eresidae</taxon>
        <taxon>Stegodyphus</taxon>
    </lineage>
</organism>
<protein>
    <submittedName>
        <fullName evidence="1">Uncharacterized protein</fullName>
    </submittedName>
</protein>
<proteinExistence type="predicted"/>
<accession>A0A087U9M5</accession>
<evidence type="ECO:0000313" key="2">
    <source>
        <dbReference type="Proteomes" id="UP000054359"/>
    </source>
</evidence>
<gene>
    <name evidence="1" type="ORF">X975_07860</name>
</gene>
<sequence>MENFLNISLPYKCISCLVTFKADLIHQENRVYKYNTQRNNNEKYRNNLVSEEQIK</sequence>
<dbReference type="Proteomes" id="UP000054359">
    <property type="component" value="Unassembled WGS sequence"/>
</dbReference>
<dbReference type="AlphaFoldDB" id="A0A087U9M5"/>
<keyword evidence="2" id="KW-1185">Reference proteome</keyword>
<feature type="non-terminal residue" evidence="1">
    <location>
        <position position="55"/>
    </location>
</feature>